<evidence type="ECO:0000256" key="5">
    <source>
        <dbReference type="ARBA" id="ARBA00023211"/>
    </source>
</evidence>
<keyword evidence="9" id="KW-1185">Reference proteome</keyword>
<dbReference type="Proteomes" id="UP000295280">
    <property type="component" value="Unassembled WGS sequence"/>
</dbReference>
<evidence type="ECO:0000259" key="6">
    <source>
        <dbReference type="Pfam" id="PF00557"/>
    </source>
</evidence>
<dbReference type="Gene3D" id="3.40.350.10">
    <property type="entry name" value="Creatinase/prolidase N-terminal domain"/>
    <property type="match status" value="1"/>
</dbReference>
<dbReference type="SUPFAM" id="SSF53092">
    <property type="entry name" value="Creatinase/prolidase N-terminal domain"/>
    <property type="match status" value="1"/>
</dbReference>
<dbReference type="InterPro" id="IPR001714">
    <property type="entry name" value="Pept_M24_MAP"/>
</dbReference>
<dbReference type="GO" id="GO:0004177">
    <property type="term" value="F:aminopeptidase activity"/>
    <property type="evidence" value="ECO:0007669"/>
    <property type="project" value="UniProtKB-KW"/>
</dbReference>
<feature type="domain" description="Creatinase N-terminal" evidence="7">
    <location>
        <begin position="6"/>
        <end position="130"/>
    </location>
</feature>
<dbReference type="SUPFAM" id="SSF55920">
    <property type="entry name" value="Creatinase/aminopeptidase"/>
    <property type="match status" value="1"/>
</dbReference>
<dbReference type="Pfam" id="PF00557">
    <property type="entry name" value="Peptidase_M24"/>
    <property type="match status" value="1"/>
</dbReference>
<evidence type="ECO:0000256" key="2">
    <source>
        <dbReference type="ARBA" id="ARBA00008766"/>
    </source>
</evidence>
<organism evidence="8 9">
    <name type="scientific">Macrococcus carouselicus</name>
    <dbReference type="NCBI Taxonomy" id="69969"/>
    <lineage>
        <taxon>Bacteria</taxon>
        <taxon>Bacillati</taxon>
        <taxon>Bacillota</taxon>
        <taxon>Bacilli</taxon>
        <taxon>Bacillales</taxon>
        <taxon>Staphylococcaceae</taxon>
        <taxon>Macrococcus</taxon>
    </lineage>
</organism>
<sequence>MNNQKLETLKQLIASAELNGIWISNPENINYLTGFLSNPHERLLALLVTEDECTLFVPKMEVAAAKAVFKGTIIGYLDTDNPYLLREFGLSRLGIESGHLTVARLEQLKQYFSVKETIAIDQSIKDMRNIKTAEEISILKEAARYADEAVRLGAANLRAGISEIEVVRSIENKMLAIDGITAMSFDTMVLFGDHAASPHGTPGSRTLKEGDYVLFDLGVVYKGYCSDITRTLAFGETSELHNQVHAIVTEANRRAIELVKPGVRIADIDAAARDYIKEQGYGEEFPHRLGHGLGISVHEFPDISSANEDVLKEGMVFTIEPGVYVAGEVGVRVEDDILVTKEGYEVLTHYPKS</sequence>
<dbReference type="PANTHER" id="PTHR46112">
    <property type="entry name" value="AMINOPEPTIDASE"/>
    <property type="match status" value="1"/>
</dbReference>
<proteinExistence type="inferred from homology"/>
<dbReference type="PANTHER" id="PTHR46112:SF10">
    <property type="entry name" value="DIPEPTIDASE YKVY-RELATED"/>
    <property type="match status" value="1"/>
</dbReference>
<protein>
    <submittedName>
        <fullName evidence="8">Aminopeptidase P family protein</fullName>
    </submittedName>
</protein>
<dbReference type="RefSeq" id="WP_133417390.1">
    <property type="nucleotide sequence ID" value="NZ_SCWD01000001.1"/>
</dbReference>
<dbReference type="InterPro" id="IPR050659">
    <property type="entry name" value="Peptidase_M24B"/>
</dbReference>
<comment type="similarity">
    <text evidence="2">Belongs to the peptidase M24B family.</text>
</comment>
<keyword evidence="3" id="KW-0479">Metal-binding</keyword>
<dbReference type="CDD" id="cd01092">
    <property type="entry name" value="APP-like"/>
    <property type="match status" value="1"/>
</dbReference>
<reference evidence="8 9" key="1">
    <citation type="submission" date="2019-01" db="EMBL/GenBank/DDBJ databases">
        <title>Draft genome sequences of the type strains of six Macrococcus species.</title>
        <authorList>
            <person name="Mazhar S."/>
            <person name="Altermann E."/>
            <person name="Hill C."/>
            <person name="Mcauliffe O."/>
        </authorList>
    </citation>
    <scope>NUCLEOTIDE SEQUENCE [LARGE SCALE GENOMIC DNA]</scope>
    <source>
        <strain evidence="8 9">ATCC 51828</strain>
    </source>
</reference>
<accession>A0A9Q8CNX5</accession>
<dbReference type="PRINTS" id="PR00599">
    <property type="entry name" value="MAPEPTIDASE"/>
</dbReference>
<dbReference type="AlphaFoldDB" id="A0A9Q8CNX5"/>
<feature type="domain" description="Peptidase M24" evidence="6">
    <location>
        <begin position="139"/>
        <end position="341"/>
    </location>
</feature>
<dbReference type="InterPro" id="IPR036005">
    <property type="entry name" value="Creatinase/aminopeptidase-like"/>
</dbReference>
<evidence type="ECO:0000313" key="8">
    <source>
        <dbReference type="EMBL" id="TDM04532.1"/>
    </source>
</evidence>
<comment type="caution">
    <text evidence="8">The sequence shown here is derived from an EMBL/GenBank/DDBJ whole genome shotgun (WGS) entry which is preliminary data.</text>
</comment>
<dbReference type="GO" id="GO:0046872">
    <property type="term" value="F:metal ion binding"/>
    <property type="evidence" value="ECO:0007669"/>
    <property type="project" value="UniProtKB-KW"/>
</dbReference>
<evidence type="ECO:0000256" key="1">
    <source>
        <dbReference type="ARBA" id="ARBA00001936"/>
    </source>
</evidence>
<evidence type="ECO:0000256" key="4">
    <source>
        <dbReference type="ARBA" id="ARBA00022801"/>
    </source>
</evidence>
<comment type="cofactor">
    <cofactor evidence="1">
        <name>Mn(2+)</name>
        <dbReference type="ChEBI" id="CHEBI:29035"/>
    </cofactor>
</comment>
<dbReference type="InterPro" id="IPR001131">
    <property type="entry name" value="Peptidase_M24B_aminopep-P_CS"/>
</dbReference>
<dbReference type="FunFam" id="3.90.230.10:FF:000014">
    <property type="entry name" value="Aminopeptidase P family protein"/>
    <property type="match status" value="1"/>
</dbReference>
<keyword evidence="5" id="KW-0464">Manganese</keyword>
<keyword evidence="8" id="KW-0645">Protease</keyword>
<dbReference type="Pfam" id="PF01321">
    <property type="entry name" value="Creatinase_N"/>
    <property type="match status" value="1"/>
</dbReference>
<keyword evidence="8" id="KW-0031">Aminopeptidase</keyword>
<dbReference type="Gene3D" id="3.90.230.10">
    <property type="entry name" value="Creatinase/methionine aminopeptidase superfamily"/>
    <property type="match status" value="1"/>
</dbReference>
<keyword evidence="4" id="KW-0378">Hydrolase</keyword>
<evidence type="ECO:0000259" key="7">
    <source>
        <dbReference type="Pfam" id="PF01321"/>
    </source>
</evidence>
<dbReference type="EMBL" id="SCWD01000001">
    <property type="protein sequence ID" value="TDM04532.1"/>
    <property type="molecule type" value="Genomic_DNA"/>
</dbReference>
<dbReference type="InterPro" id="IPR000587">
    <property type="entry name" value="Creatinase_N"/>
</dbReference>
<dbReference type="OrthoDB" id="9806388at2"/>
<dbReference type="PROSITE" id="PS00491">
    <property type="entry name" value="PROLINE_PEPTIDASE"/>
    <property type="match status" value="1"/>
</dbReference>
<evidence type="ECO:0000256" key="3">
    <source>
        <dbReference type="ARBA" id="ARBA00022723"/>
    </source>
</evidence>
<dbReference type="InterPro" id="IPR029149">
    <property type="entry name" value="Creatin/AminoP/Spt16_N"/>
</dbReference>
<dbReference type="InterPro" id="IPR000994">
    <property type="entry name" value="Pept_M24"/>
</dbReference>
<gene>
    <name evidence="8" type="ORF">ERX40_04995</name>
</gene>
<name>A0A9Q8CNX5_9STAP</name>
<evidence type="ECO:0000313" key="9">
    <source>
        <dbReference type="Proteomes" id="UP000295280"/>
    </source>
</evidence>
<dbReference type="GO" id="GO:0008235">
    <property type="term" value="F:metalloexopeptidase activity"/>
    <property type="evidence" value="ECO:0007669"/>
    <property type="project" value="UniProtKB-ARBA"/>
</dbReference>